<accession>A0A921F8Q3</accession>
<proteinExistence type="predicted"/>
<dbReference type="AlphaFoldDB" id="A0A921F8Q3"/>
<reference evidence="1" key="2">
    <citation type="submission" date="2021-09" db="EMBL/GenBank/DDBJ databases">
        <authorList>
            <person name="Gilroy R."/>
        </authorList>
    </citation>
    <scope>NUCLEOTIDE SEQUENCE</scope>
    <source>
        <strain evidence="1">CHK174-6876</strain>
    </source>
</reference>
<name>A0A921F8Q3_9LACO</name>
<reference evidence="1" key="1">
    <citation type="journal article" date="2021" name="PeerJ">
        <title>Extensive microbial diversity within the chicken gut microbiome revealed by metagenomics and culture.</title>
        <authorList>
            <person name="Gilroy R."/>
            <person name="Ravi A."/>
            <person name="Getino M."/>
            <person name="Pursley I."/>
            <person name="Horton D.L."/>
            <person name="Alikhan N.F."/>
            <person name="Baker D."/>
            <person name="Gharbi K."/>
            <person name="Hall N."/>
            <person name="Watson M."/>
            <person name="Adriaenssens E.M."/>
            <person name="Foster-Nyarko E."/>
            <person name="Jarju S."/>
            <person name="Secka A."/>
            <person name="Antonio M."/>
            <person name="Oren A."/>
            <person name="Chaudhuri R.R."/>
            <person name="La Ragione R."/>
            <person name="Hildebrand F."/>
            <person name="Pallen M.J."/>
        </authorList>
    </citation>
    <scope>NUCLEOTIDE SEQUENCE</scope>
    <source>
        <strain evidence="1">CHK174-6876</strain>
    </source>
</reference>
<dbReference type="EMBL" id="DYXG01000074">
    <property type="protein sequence ID" value="HJE97411.1"/>
    <property type="molecule type" value="Genomic_DNA"/>
</dbReference>
<evidence type="ECO:0000313" key="2">
    <source>
        <dbReference type="Proteomes" id="UP000707535"/>
    </source>
</evidence>
<comment type="caution">
    <text evidence="1">The sequence shown here is derived from an EMBL/GenBank/DDBJ whole genome shotgun (WGS) entry which is preliminary data.</text>
</comment>
<gene>
    <name evidence="1" type="ORF">K8V00_07295</name>
</gene>
<protein>
    <submittedName>
        <fullName evidence="1">Uncharacterized protein</fullName>
    </submittedName>
</protein>
<organism evidence="1 2">
    <name type="scientific">Ligilactobacillus acidipiscis</name>
    <dbReference type="NCBI Taxonomy" id="89059"/>
    <lineage>
        <taxon>Bacteria</taxon>
        <taxon>Bacillati</taxon>
        <taxon>Bacillota</taxon>
        <taxon>Bacilli</taxon>
        <taxon>Lactobacillales</taxon>
        <taxon>Lactobacillaceae</taxon>
        <taxon>Ligilactobacillus</taxon>
    </lineage>
</organism>
<dbReference type="Proteomes" id="UP000707535">
    <property type="component" value="Unassembled WGS sequence"/>
</dbReference>
<sequence length="57" mass="7098">MEMKLEHEIFYGESEDEVAEQVNRFSLYDWVDWVAEEDYMEHDRSYATVLYYYMLDI</sequence>
<evidence type="ECO:0000313" key="1">
    <source>
        <dbReference type="EMBL" id="HJE97411.1"/>
    </source>
</evidence>